<evidence type="ECO:0000259" key="9">
    <source>
        <dbReference type="PROSITE" id="PS50893"/>
    </source>
</evidence>
<protein>
    <recommendedName>
        <fullName evidence="9">ABC transporter domain-containing protein</fullName>
    </recommendedName>
</protein>
<accession>A0A7I4CAU7</accession>
<comment type="subcellular location">
    <subcellularLocation>
        <location evidence="1">Membrane</location>
        <topology evidence="1">Multi-pass membrane protein</topology>
    </subcellularLocation>
</comment>
<reference evidence="10 11" key="1">
    <citation type="journal article" date="2008" name="Science">
        <title>The Physcomitrella genome reveals evolutionary insights into the conquest of land by plants.</title>
        <authorList>
            <person name="Rensing S."/>
            <person name="Lang D."/>
            <person name="Zimmer A."/>
            <person name="Terry A."/>
            <person name="Salamov A."/>
            <person name="Shapiro H."/>
            <person name="Nishiyama T."/>
            <person name="Perroud P.-F."/>
            <person name="Lindquist E."/>
            <person name="Kamisugi Y."/>
            <person name="Tanahashi T."/>
            <person name="Sakakibara K."/>
            <person name="Fujita T."/>
            <person name="Oishi K."/>
            <person name="Shin-I T."/>
            <person name="Kuroki Y."/>
            <person name="Toyoda A."/>
            <person name="Suzuki Y."/>
            <person name="Hashimoto A."/>
            <person name="Yamaguchi K."/>
            <person name="Sugano A."/>
            <person name="Kohara Y."/>
            <person name="Fujiyama A."/>
            <person name="Anterola A."/>
            <person name="Aoki S."/>
            <person name="Ashton N."/>
            <person name="Barbazuk W.B."/>
            <person name="Barker E."/>
            <person name="Bennetzen J."/>
            <person name="Bezanilla M."/>
            <person name="Blankenship R."/>
            <person name="Cho S.H."/>
            <person name="Dutcher S."/>
            <person name="Estelle M."/>
            <person name="Fawcett J.A."/>
            <person name="Gundlach H."/>
            <person name="Hanada K."/>
            <person name="Heyl A."/>
            <person name="Hicks K.A."/>
            <person name="Hugh J."/>
            <person name="Lohr M."/>
            <person name="Mayer K."/>
            <person name="Melkozernov A."/>
            <person name="Murata T."/>
            <person name="Nelson D."/>
            <person name="Pils B."/>
            <person name="Prigge M."/>
            <person name="Reiss B."/>
            <person name="Renner T."/>
            <person name="Rombauts S."/>
            <person name="Rushton P."/>
            <person name="Sanderfoot A."/>
            <person name="Schween G."/>
            <person name="Shiu S.-H."/>
            <person name="Stueber K."/>
            <person name="Theodoulou F.L."/>
            <person name="Tu H."/>
            <person name="Van de Peer Y."/>
            <person name="Verrier P.J."/>
            <person name="Waters E."/>
            <person name="Wood A."/>
            <person name="Yang L."/>
            <person name="Cove D."/>
            <person name="Cuming A."/>
            <person name="Hasebe M."/>
            <person name="Lucas S."/>
            <person name="Mishler D.B."/>
            <person name="Reski R."/>
            <person name="Grigoriev I."/>
            <person name="Quatrano R.S."/>
            <person name="Boore J.L."/>
        </authorList>
    </citation>
    <scope>NUCLEOTIDE SEQUENCE [LARGE SCALE GENOMIC DNA]</scope>
    <source>
        <strain evidence="10 11">cv. Gransden 2004</strain>
    </source>
</reference>
<organism evidence="10 11">
    <name type="scientific">Physcomitrium patens</name>
    <name type="common">Spreading-leaved earth moss</name>
    <name type="synonym">Physcomitrella patens</name>
    <dbReference type="NCBI Taxonomy" id="3218"/>
    <lineage>
        <taxon>Eukaryota</taxon>
        <taxon>Viridiplantae</taxon>
        <taxon>Streptophyta</taxon>
        <taxon>Embryophyta</taxon>
        <taxon>Bryophyta</taxon>
        <taxon>Bryophytina</taxon>
        <taxon>Bryopsida</taxon>
        <taxon>Funariidae</taxon>
        <taxon>Funariales</taxon>
        <taxon>Funariaceae</taxon>
        <taxon>Physcomitrium</taxon>
    </lineage>
</organism>
<feature type="transmembrane region" description="Helical" evidence="8">
    <location>
        <begin position="423"/>
        <end position="444"/>
    </location>
</feature>
<reference evidence="10" key="3">
    <citation type="submission" date="2020-12" db="UniProtKB">
        <authorList>
            <consortium name="EnsemblPlants"/>
        </authorList>
    </citation>
    <scope>IDENTIFICATION</scope>
</reference>
<dbReference type="EnsemblPlants" id="Pp3c22_2650V3.2">
    <property type="protein sequence ID" value="Pp3c22_2650V3.2"/>
    <property type="gene ID" value="Pp3c22_2650"/>
</dbReference>
<dbReference type="CDD" id="cd03263">
    <property type="entry name" value="ABC_subfamily_A"/>
    <property type="match status" value="1"/>
</dbReference>
<feature type="transmembrane region" description="Helical" evidence="8">
    <location>
        <begin position="77"/>
        <end position="95"/>
    </location>
</feature>
<dbReference type="EMBL" id="ABEU02000022">
    <property type="status" value="NOT_ANNOTATED_CDS"/>
    <property type="molecule type" value="Genomic_DNA"/>
</dbReference>
<dbReference type="GO" id="GO:0016020">
    <property type="term" value="C:membrane"/>
    <property type="evidence" value="ECO:0007669"/>
    <property type="project" value="UniProtKB-SubCell"/>
</dbReference>
<dbReference type="Proteomes" id="UP000006727">
    <property type="component" value="Chromosome 22"/>
</dbReference>
<dbReference type="Pfam" id="PF12698">
    <property type="entry name" value="ABC2_membrane_3"/>
    <property type="match status" value="1"/>
</dbReference>
<dbReference type="Gramene" id="Pp3c22_2650V3.2">
    <property type="protein sequence ID" value="Pp3c22_2650V3.2"/>
    <property type="gene ID" value="Pp3c22_2650"/>
</dbReference>
<keyword evidence="7 8" id="KW-0472">Membrane</keyword>
<dbReference type="InterPro" id="IPR026082">
    <property type="entry name" value="ABCA"/>
</dbReference>
<dbReference type="GO" id="GO:0005524">
    <property type="term" value="F:ATP binding"/>
    <property type="evidence" value="ECO:0007669"/>
    <property type="project" value="UniProtKB-KW"/>
</dbReference>
<dbReference type="InterPro" id="IPR003593">
    <property type="entry name" value="AAA+_ATPase"/>
</dbReference>
<dbReference type="Gene3D" id="3.40.50.300">
    <property type="entry name" value="P-loop containing nucleotide triphosphate hydrolases"/>
    <property type="match status" value="1"/>
</dbReference>
<evidence type="ECO:0000256" key="6">
    <source>
        <dbReference type="ARBA" id="ARBA00022989"/>
    </source>
</evidence>
<dbReference type="GO" id="GO:0140359">
    <property type="term" value="F:ABC-type transporter activity"/>
    <property type="evidence" value="ECO:0007669"/>
    <property type="project" value="InterPro"/>
</dbReference>
<keyword evidence="6 8" id="KW-1133">Transmembrane helix</keyword>
<evidence type="ECO:0000256" key="2">
    <source>
        <dbReference type="ARBA" id="ARBA00008526"/>
    </source>
</evidence>
<dbReference type="PROSITE" id="PS50893">
    <property type="entry name" value="ABC_TRANSPORTER_2"/>
    <property type="match status" value="1"/>
</dbReference>
<dbReference type="PROSITE" id="PS00211">
    <property type="entry name" value="ABC_TRANSPORTER_1"/>
    <property type="match status" value="1"/>
</dbReference>
<keyword evidence="4" id="KW-0547">Nucleotide-binding</keyword>
<keyword evidence="3 8" id="KW-0812">Transmembrane</keyword>
<dbReference type="Pfam" id="PF24526">
    <property type="entry name" value="ABCA12_C"/>
    <property type="match status" value="1"/>
</dbReference>
<evidence type="ECO:0000256" key="5">
    <source>
        <dbReference type="ARBA" id="ARBA00022840"/>
    </source>
</evidence>
<dbReference type="PANTHER" id="PTHR19229">
    <property type="entry name" value="ATP-BINDING CASSETTE TRANSPORTER SUBFAMILY A ABCA"/>
    <property type="match status" value="1"/>
</dbReference>
<dbReference type="FunFam" id="3.40.50.300:FF:000633">
    <property type="entry name" value="ABC transporter A family member 7"/>
    <property type="match status" value="1"/>
</dbReference>
<name>A0A7I4CAU7_PHYPA</name>
<dbReference type="SMART" id="SM00382">
    <property type="entry name" value="AAA"/>
    <property type="match status" value="1"/>
</dbReference>
<evidence type="ECO:0000313" key="10">
    <source>
        <dbReference type="EnsemblPlants" id="Pp3c22_2650V3.2"/>
    </source>
</evidence>
<feature type="transmembrane region" description="Helical" evidence="8">
    <location>
        <begin position="529"/>
        <end position="547"/>
    </location>
</feature>
<evidence type="ECO:0000256" key="7">
    <source>
        <dbReference type="ARBA" id="ARBA00023136"/>
    </source>
</evidence>
<feature type="transmembrane region" description="Helical" evidence="8">
    <location>
        <begin position="354"/>
        <end position="380"/>
    </location>
</feature>
<comment type="similarity">
    <text evidence="2">Belongs to the ABC transporter superfamily. ABCA family. CPR flippase (TC 3.A.1.211) subfamily.</text>
</comment>
<dbReference type="Pfam" id="PF00005">
    <property type="entry name" value="ABC_tran"/>
    <property type="match status" value="1"/>
</dbReference>
<keyword evidence="11" id="KW-1185">Reference proteome</keyword>
<feature type="transmembrane region" description="Helical" evidence="8">
    <location>
        <begin position="392"/>
        <end position="411"/>
    </location>
</feature>
<dbReference type="SUPFAM" id="SSF52540">
    <property type="entry name" value="P-loop containing nucleoside triphosphate hydrolases"/>
    <property type="match status" value="1"/>
</dbReference>
<evidence type="ECO:0000256" key="8">
    <source>
        <dbReference type="SAM" id="Phobius"/>
    </source>
</evidence>
<dbReference type="InterPro" id="IPR013525">
    <property type="entry name" value="ABC2_TM"/>
</dbReference>
<dbReference type="AlphaFoldDB" id="A0A7I4CAU7"/>
<reference evidence="10 11" key="2">
    <citation type="journal article" date="2018" name="Plant J.">
        <title>The Physcomitrella patens chromosome-scale assembly reveals moss genome structure and evolution.</title>
        <authorList>
            <person name="Lang D."/>
            <person name="Ullrich K.K."/>
            <person name="Murat F."/>
            <person name="Fuchs J."/>
            <person name="Jenkins J."/>
            <person name="Haas F.B."/>
            <person name="Piednoel M."/>
            <person name="Gundlach H."/>
            <person name="Van Bel M."/>
            <person name="Meyberg R."/>
            <person name="Vives C."/>
            <person name="Morata J."/>
            <person name="Symeonidi A."/>
            <person name="Hiss M."/>
            <person name="Muchero W."/>
            <person name="Kamisugi Y."/>
            <person name="Saleh O."/>
            <person name="Blanc G."/>
            <person name="Decker E.L."/>
            <person name="van Gessel N."/>
            <person name="Grimwood J."/>
            <person name="Hayes R.D."/>
            <person name="Graham S.W."/>
            <person name="Gunter L.E."/>
            <person name="McDaniel S.F."/>
            <person name="Hoernstein S.N.W."/>
            <person name="Larsson A."/>
            <person name="Li F.W."/>
            <person name="Perroud P.F."/>
            <person name="Phillips J."/>
            <person name="Ranjan P."/>
            <person name="Rokshar D.S."/>
            <person name="Rothfels C.J."/>
            <person name="Schneider L."/>
            <person name="Shu S."/>
            <person name="Stevenson D.W."/>
            <person name="Thummler F."/>
            <person name="Tillich M."/>
            <person name="Villarreal Aguilar J.C."/>
            <person name="Widiez T."/>
            <person name="Wong G.K."/>
            <person name="Wymore A."/>
            <person name="Zhang Y."/>
            <person name="Zimmer A.D."/>
            <person name="Quatrano R.S."/>
            <person name="Mayer K.F.X."/>
            <person name="Goodstein D."/>
            <person name="Casacuberta J.M."/>
            <person name="Vandepoele K."/>
            <person name="Reski R."/>
            <person name="Cuming A.C."/>
            <person name="Tuskan G.A."/>
            <person name="Maumus F."/>
            <person name="Salse J."/>
            <person name="Schmutz J."/>
            <person name="Rensing S.A."/>
        </authorList>
    </citation>
    <scope>NUCLEOTIDE SEQUENCE [LARGE SCALE GENOMIC DNA]</scope>
    <source>
        <strain evidence="10 11">cv. Gransden 2004</strain>
    </source>
</reference>
<dbReference type="InterPro" id="IPR027417">
    <property type="entry name" value="P-loop_NTPase"/>
</dbReference>
<proteinExistence type="inferred from homology"/>
<evidence type="ECO:0000256" key="1">
    <source>
        <dbReference type="ARBA" id="ARBA00004141"/>
    </source>
</evidence>
<dbReference type="PANTHER" id="PTHR19229:SF154">
    <property type="entry name" value="ABC TRANSPORTER A FAMILY MEMBER 3-RELATED"/>
    <property type="match status" value="1"/>
</dbReference>
<dbReference type="GO" id="GO:0016887">
    <property type="term" value="F:ATP hydrolysis activity"/>
    <property type="evidence" value="ECO:0007669"/>
    <property type="project" value="InterPro"/>
</dbReference>
<keyword evidence="5" id="KW-0067">ATP-binding</keyword>
<evidence type="ECO:0000313" key="11">
    <source>
        <dbReference type="Proteomes" id="UP000006727"/>
    </source>
</evidence>
<gene>
    <name evidence="10" type="primary">LOC112274877</name>
</gene>
<sequence length="958" mass="107066">MLIQVITGRGVRFNIFVARESAGNSRPVVMDSSFVDPEKGRLTDESQLRTSCRTQADALFRKNLTYQKRNWKTNCCLIIFPVALCITLVVMQAVINTSIRDRFKCGCKDVPNSNGVGTTRKCGIQYSAPDEAPFCGIDKPHPWPAMLQVPRPQFRATKSSYYPDLTQDVNCRAAGTCAVTIPYTGTNKTTADAMAEGLLGTGTVDPFDQKTYSLSAVVPGTDATPVGSLLFESAFTYPTPIYILRSNCENSTDNFSFTTTTQGFKINRGYVRGNKRKEINEVPVAYDFRNTTTERFDVMVWYNETLANRTGFRPSSLIRVSRSVNMVVLTAIVYEKQYNVRMMMKMHGLGDTAYWVITYLYYVVLFCLYMISFIVFSSLVKLSFVTKNSYSLQAVFYFLYINMIISLGFVASNFFRNVRTATAFGYLYVFGAGLLGAFIFKNFIVNPATDRKIVTGLQLIPAFATYRGVYEFVEYSILAIHMVSPEPAISEDYLLASKFQLLTHCCFEANSKGMQWSNLKDENNGLRTVMLILLIQWFVFMLLNFYLDGVVASASGISKHPLFFLNFRRKGNKNKLAISSSSNLTSFRKFSRNFSGSSSAVVHMSSEDKLVSERPDVARENELAKDLAANPCKKYPIVCDNLQRVYPARDGNPPKYAVRGFSLAVPRGECFGILGPNGAGKTSSINMMIGFLKPTDGTAYIHGMDIVTDMDRIYSCMGVCPQHDLLWGYLTGREHLLFYGRLKNLKGRELTDAVEKSLKSVNLFDKGVGDKQCRMYSGGMKRRLSVAISLIGNPKVVYMDEPSTGLDPESRNNLWNVVKQSKQDRAIILTTHSMEEAEALCDRLGIFVNGELQCIGNAKELTARYGCLYVLTITTPPEEEAEVVALAKSLSPNAHQIYGISGTQKFELPKTDVRIASVFSAIEKAKNRLHIRAWGLADITLEDVFIKVARQSGGMQLQ</sequence>
<dbReference type="InterPro" id="IPR017871">
    <property type="entry name" value="ABC_transporter-like_CS"/>
</dbReference>
<evidence type="ECO:0000256" key="3">
    <source>
        <dbReference type="ARBA" id="ARBA00022692"/>
    </source>
</evidence>
<feature type="domain" description="ABC transporter" evidence="9">
    <location>
        <begin position="637"/>
        <end position="874"/>
    </location>
</feature>
<evidence type="ECO:0000256" key="4">
    <source>
        <dbReference type="ARBA" id="ARBA00022741"/>
    </source>
</evidence>
<dbReference type="InterPro" id="IPR003439">
    <property type="entry name" value="ABC_transporter-like_ATP-bd"/>
</dbReference>